<feature type="non-terminal residue" evidence="5">
    <location>
        <position position="1262"/>
    </location>
</feature>
<keyword evidence="3" id="KW-0344">Guanine-nucleotide releasing factor</keyword>
<evidence type="ECO:0000256" key="2">
    <source>
        <dbReference type="ARBA" id="ARBA00004514"/>
    </source>
</evidence>
<evidence type="ECO:0000313" key="6">
    <source>
        <dbReference type="Proteomes" id="UP000187406"/>
    </source>
</evidence>
<dbReference type="GO" id="GO:0012505">
    <property type="term" value="C:endomembrane system"/>
    <property type="evidence" value="ECO:0007669"/>
    <property type="project" value="UniProtKB-ARBA"/>
</dbReference>
<evidence type="ECO:0000256" key="1">
    <source>
        <dbReference type="ARBA" id="ARBA00004287"/>
    </source>
</evidence>
<dbReference type="SMART" id="SM00222">
    <property type="entry name" value="Sec7"/>
    <property type="match status" value="1"/>
</dbReference>
<dbReference type="GO" id="GO:0005085">
    <property type="term" value="F:guanyl-nucleotide exchange factor activity"/>
    <property type="evidence" value="ECO:0007669"/>
    <property type="project" value="UniProtKB-KW"/>
</dbReference>
<evidence type="ECO:0000259" key="4">
    <source>
        <dbReference type="PROSITE" id="PS50190"/>
    </source>
</evidence>
<dbReference type="Gene3D" id="1.10.220.20">
    <property type="match status" value="1"/>
</dbReference>
<dbReference type="InterPro" id="IPR023394">
    <property type="entry name" value="Sec7_C_sf"/>
</dbReference>
<keyword evidence="6" id="KW-1185">Reference proteome</keyword>
<dbReference type="GO" id="GO:0016020">
    <property type="term" value="C:membrane"/>
    <property type="evidence" value="ECO:0007669"/>
    <property type="project" value="UniProtKB-SubCell"/>
</dbReference>
<feature type="domain" description="SEC7" evidence="4">
    <location>
        <begin position="368"/>
        <end position="558"/>
    </location>
</feature>
<dbReference type="PROSITE" id="PS50190">
    <property type="entry name" value="SEC7"/>
    <property type="match status" value="1"/>
</dbReference>
<dbReference type="Proteomes" id="UP000187406">
    <property type="component" value="Unassembled WGS sequence"/>
</dbReference>
<comment type="caution">
    <text evidence="5">The sequence shown here is derived from an EMBL/GenBank/DDBJ whole genome shotgun (WGS) entry which is preliminary data.</text>
</comment>
<evidence type="ECO:0000256" key="3">
    <source>
        <dbReference type="ARBA" id="ARBA00022658"/>
    </source>
</evidence>
<accession>A0A1Q3CH17</accession>
<dbReference type="CDD" id="cd00171">
    <property type="entry name" value="Sec7"/>
    <property type="match status" value="1"/>
</dbReference>
<dbReference type="GO" id="GO:0005829">
    <property type="term" value="C:cytosol"/>
    <property type="evidence" value="ECO:0007669"/>
    <property type="project" value="UniProtKB-SubCell"/>
</dbReference>
<dbReference type="PANTHER" id="PTHR10663:SF322">
    <property type="entry name" value="ARF GUANINE-NUCLEOTIDE EXCHANGE FACTOR GNL2"/>
    <property type="match status" value="1"/>
</dbReference>
<gene>
    <name evidence="5" type="ORF">CFOL_v3_22974</name>
</gene>
<name>A0A1Q3CH17_CEPFO</name>
<comment type="subcellular location">
    <subcellularLocation>
        <location evidence="2">Cytoplasm</location>
        <location evidence="2">Cytosol</location>
    </subcellularLocation>
    <subcellularLocation>
        <location evidence="1">Membrane</location>
        <topology evidence="1">Peripheral membrane protein</topology>
        <orientation evidence="1">Cytoplasmic side</orientation>
    </subcellularLocation>
</comment>
<dbReference type="Gene3D" id="1.10.1000.11">
    <property type="entry name" value="Arf Nucleotide-binding Site Opener,domain 2"/>
    <property type="match status" value="1"/>
</dbReference>
<dbReference type="GO" id="GO:0016192">
    <property type="term" value="P:vesicle-mediated transport"/>
    <property type="evidence" value="ECO:0007669"/>
    <property type="project" value="UniProtKB-ARBA"/>
</dbReference>
<evidence type="ECO:0000313" key="5">
    <source>
        <dbReference type="EMBL" id="GAV79509.1"/>
    </source>
</evidence>
<dbReference type="OrthoDB" id="430364at2759"/>
<dbReference type="STRING" id="3775.A0A1Q3CH17"/>
<dbReference type="SUPFAM" id="SSF48425">
    <property type="entry name" value="Sec7 domain"/>
    <property type="match status" value="1"/>
</dbReference>
<dbReference type="EMBL" id="BDDD01001985">
    <property type="protein sequence ID" value="GAV79509.1"/>
    <property type="molecule type" value="Genomic_DNA"/>
</dbReference>
<organism evidence="5 6">
    <name type="scientific">Cephalotus follicularis</name>
    <name type="common">Albany pitcher plant</name>
    <dbReference type="NCBI Taxonomy" id="3775"/>
    <lineage>
        <taxon>Eukaryota</taxon>
        <taxon>Viridiplantae</taxon>
        <taxon>Streptophyta</taxon>
        <taxon>Embryophyta</taxon>
        <taxon>Tracheophyta</taxon>
        <taxon>Spermatophyta</taxon>
        <taxon>Magnoliopsida</taxon>
        <taxon>eudicotyledons</taxon>
        <taxon>Gunneridae</taxon>
        <taxon>Pentapetalae</taxon>
        <taxon>rosids</taxon>
        <taxon>fabids</taxon>
        <taxon>Oxalidales</taxon>
        <taxon>Cephalotaceae</taxon>
        <taxon>Cephalotus</taxon>
    </lineage>
</organism>
<dbReference type="FunCoup" id="A0A1Q3CH17">
    <property type="interactions" value="2506"/>
</dbReference>
<dbReference type="AlphaFoldDB" id="A0A1Q3CH17"/>
<reference evidence="6" key="1">
    <citation type="submission" date="2016-04" db="EMBL/GenBank/DDBJ databases">
        <title>Cephalotus genome sequencing.</title>
        <authorList>
            <person name="Fukushima K."/>
            <person name="Hasebe M."/>
            <person name="Fang X."/>
        </authorList>
    </citation>
    <scope>NUCLEOTIDE SEQUENCE [LARGE SCALE GENOMIC DNA]</scope>
    <source>
        <strain evidence="6">cv. St1</strain>
    </source>
</reference>
<dbReference type="Pfam" id="PF23325">
    <property type="entry name" value="TPR_28"/>
    <property type="match status" value="1"/>
</dbReference>
<dbReference type="InterPro" id="IPR000904">
    <property type="entry name" value="Sec7_dom"/>
</dbReference>
<dbReference type="Pfam" id="PF12783">
    <property type="entry name" value="Sec7-like_HUS"/>
    <property type="match status" value="1"/>
</dbReference>
<dbReference type="Pfam" id="PF01369">
    <property type="entry name" value="Sec7"/>
    <property type="match status" value="1"/>
</dbReference>
<dbReference type="InterPro" id="IPR032691">
    <property type="entry name" value="Mon2/Sec7/BIG1-like_HUS"/>
</dbReference>
<feature type="non-terminal residue" evidence="5">
    <location>
        <position position="1"/>
    </location>
</feature>
<dbReference type="FunFam" id="1.10.1000.11:FF:000002">
    <property type="entry name" value="Cytohesin 1"/>
    <property type="match status" value="1"/>
</dbReference>
<sequence>IFDEKSPGAKDALHSVVIGITSCRLERTDTVSEDAVIMRILQVLIGIMKHRSSVLLTDHSVCTVVNTCFQVVQQSASRGDLLQRSARYTMHELIQIIFSRLPEIQVKSEDESESDTEDVDIDKNIDSGYGVRSAVDIFQFLCSLLNVVQVVETEGSTSHTADEDVQFFALVLINSAIELSGDAIGKHPKLLRMIQDDLFHHLIHYGICSSSLVLSMICSTVLNIYHFLRRFIRLQLEAFFTFVLFRVSSLRGASQLQEVVIEGIVNFCRQPTFTIEVYVNYDCDPVCRNVFEEIGKMLCRHAFPGPGPLTALQIQAFEGLVIMIHSIADNIDKEDDPHPRGPYSTEITEYKPFWEEKSQDDIETWLEHIRMRKAQKKKLLVAENHFNRDEKKGLEYLKHCHLVKDPPNPKAYAFFFRYTPGLDKNMIGDYLGDPDEFRIQVLKEFTETFEFSSMILDNALRTYLETFRLPGESQKIHRILEAFSERFYEQQSSDIFVSKDSVFILCYSLIMLNTDQHNPQVKKKMTEEDFIRNNRAINAGRDLPREYLSELFLSISNRAITIFGKSGPIEMNSGRWIELMNRSKILQPFIICDFDHRLGRDMFACIAGPTVAAFSAFFENSDEEEILHECIDGLISVARIAQYGLEDTLDELLASFCKFTTLLNPYASAEETLYAFSNDLKPRMATIAVFSIGNNFGYSIRGGWRNIVDCLLKLKRLKLLPQSVIEYDAASTSSSDVPAHSRNASGLNFTYHDPKFANCQSSGMINRFSHFLSLESMEDSVSLGISEFERNLKVIKQCRIGSIFSNSSNLPDDAFLHLGRSLIFAAAGKGQKFSTPIEEEETVGFCWDLITAIALVNIKRFQAFWPSFHGYLLAVADFPLFSPIPFAEKAIIGLLKVCLKFLTTQQPEKQLEELIFKSINLMWKLDKEILDTCCEVIMQSTRKIIIEYPVILQSQLGWKTVLHLLSVTGRHPETYDQAVEALIMLMSDATNVSQTNYPYCIECSFSFVALKNSPLEKNLKILDLMSDSVNFLIHWYKSQHLDHETNFSVASITSTSSLEDNSRGFGSSNFPMNHFIKLGEALRKTSLARREEIRNHAVLSLQRSFTLAQDLDFSSTSILSCFNLVIFAMVDDLHEKFVEYSRRENAEREMRSMEGTLRIAMELLTEVYLMYLRQIAESPGFRTFWLGVLRRMDTCMKTHLGHYGETRLQELVPGLLSKMIAMMKEKDILVPREEDDLWEITYIQIQWIAPSLKKELFPEADF</sequence>
<dbReference type="InParanoid" id="A0A1Q3CH17"/>
<proteinExistence type="predicted"/>
<dbReference type="PANTHER" id="PTHR10663">
    <property type="entry name" value="GUANYL-NUCLEOTIDE EXCHANGE FACTOR"/>
    <property type="match status" value="1"/>
</dbReference>
<protein>
    <submittedName>
        <fullName evidence="5">Sec7 domain-containing protein/Sec7_N domain-containing protein</fullName>
    </submittedName>
</protein>
<dbReference type="GO" id="GO:0032012">
    <property type="term" value="P:regulation of ARF protein signal transduction"/>
    <property type="evidence" value="ECO:0007669"/>
    <property type="project" value="InterPro"/>
</dbReference>
<dbReference type="InterPro" id="IPR035999">
    <property type="entry name" value="Sec7_dom_sf"/>
</dbReference>
<dbReference type="InterPro" id="IPR056604">
    <property type="entry name" value="GBF1-like_TPR"/>
</dbReference>